<dbReference type="AlphaFoldDB" id="A0A316ZHX7"/>
<evidence type="ECO:0000256" key="5">
    <source>
        <dbReference type="ARBA" id="ARBA00013212"/>
    </source>
</evidence>
<evidence type="ECO:0000256" key="6">
    <source>
        <dbReference type="ARBA" id="ARBA00022516"/>
    </source>
</evidence>
<evidence type="ECO:0000256" key="15">
    <source>
        <dbReference type="ARBA" id="ARBA00023211"/>
    </source>
</evidence>
<keyword evidence="11 19" id="KW-1133">Transmembrane helix</keyword>
<evidence type="ECO:0000256" key="16">
    <source>
        <dbReference type="ARBA" id="ARBA00023264"/>
    </source>
</evidence>
<dbReference type="OrthoDB" id="10251079at2759"/>
<evidence type="ECO:0000313" key="20">
    <source>
        <dbReference type="EMBL" id="PWO01378.1"/>
    </source>
</evidence>
<gene>
    <name evidence="20" type="ORF">FA09DRAFT_327309</name>
</gene>
<evidence type="ECO:0000256" key="13">
    <source>
        <dbReference type="ARBA" id="ARBA00023136"/>
    </source>
</evidence>
<dbReference type="PROSITE" id="PS00379">
    <property type="entry name" value="CDP_ALCOHOL_P_TRANSF"/>
    <property type="match status" value="1"/>
</dbReference>
<dbReference type="GO" id="GO:0003881">
    <property type="term" value="F:CDP-diacylglycerol-inositol 3-phosphatidyltransferase activity"/>
    <property type="evidence" value="ECO:0007669"/>
    <property type="project" value="UniProtKB-EC"/>
</dbReference>
<dbReference type="EC" id="2.7.8.11" evidence="5"/>
<dbReference type="GO" id="GO:0005794">
    <property type="term" value="C:Golgi apparatus"/>
    <property type="evidence" value="ECO:0007669"/>
    <property type="project" value="TreeGrafter"/>
</dbReference>
<evidence type="ECO:0000256" key="10">
    <source>
        <dbReference type="ARBA" id="ARBA00022842"/>
    </source>
</evidence>
<dbReference type="Proteomes" id="UP000245946">
    <property type="component" value="Unassembled WGS sequence"/>
</dbReference>
<protein>
    <recommendedName>
        <fullName evidence="5">CDP-diacylglycerol--inositol 3-phosphatidyltransferase</fullName>
        <ecNumber evidence="5">2.7.8.11</ecNumber>
    </recommendedName>
</protein>
<keyword evidence="15" id="KW-0464">Manganese</keyword>
<dbReference type="InterPro" id="IPR043130">
    <property type="entry name" value="CDP-OH_PTrfase_TM_dom"/>
</dbReference>
<dbReference type="PANTHER" id="PTHR15362:SF4">
    <property type="entry name" value="CDP-DIACYLGLYCEROL--INOSITOL 3-PHOSPHATIDYLTRANSFERASE"/>
    <property type="match status" value="1"/>
</dbReference>
<keyword evidence="6" id="KW-0444">Lipid biosynthesis</keyword>
<keyword evidence="21" id="KW-1185">Reference proteome</keyword>
<keyword evidence="8 19" id="KW-0812">Transmembrane</keyword>
<dbReference type="GO" id="GO:0006661">
    <property type="term" value="P:phosphatidylinositol biosynthetic process"/>
    <property type="evidence" value="ECO:0007669"/>
    <property type="project" value="TreeGrafter"/>
</dbReference>
<reference evidence="20 21" key="1">
    <citation type="journal article" date="2018" name="Mol. Biol. Evol.">
        <title>Broad Genomic Sampling Reveals a Smut Pathogenic Ancestry of the Fungal Clade Ustilaginomycotina.</title>
        <authorList>
            <person name="Kijpornyongpan T."/>
            <person name="Mondo S.J."/>
            <person name="Barry K."/>
            <person name="Sandor L."/>
            <person name="Lee J."/>
            <person name="Lipzen A."/>
            <person name="Pangilinan J."/>
            <person name="LaButti K."/>
            <person name="Hainaut M."/>
            <person name="Henrissat B."/>
            <person name="Grigoriev I.V."/>
            <person name="Spatafora J.W."/>
            <person name="Aime M.C."/>
        </authorList>
    </citation>
    <scope>NUCLEOTIDE SEQUENCE [LARGE SCALE GENOMIC DNA]</scope>
    <source>
        <strain evidence="20 21">MCA 4186</strain>
    </source>
</reference>
<keyword evidence="10" id="KW-0460">Magnesium</keyword>
<dbReference type="STRING" id="58919.A0A316ZHX7"/>
<dbReference type="FunFam" id="1.20.120.1760:FF:000003">
    <property type="entry name" value="CDP-diacylglycerol--inositol 3-phosphatidyltransferase"/>
    <property type="match status" value="1"/>
</dbReference>
<evidence type="ECO:0000256" key="19">
    <source>
        <dbReference type="SAM" id="Phobius"/>
    </source>
</evidence>
<comment type="cofactor">
    <cofactor evidence="2">
        <name>Mg(2+)</name>
        <dbReference type="ChEBI" id="CHEBI:18420"/>
    </cofactor>
</comment>
<dbReference type="GO" id="GO:0016020">
    <property type="term" value="C:membrane"/>
    <property type="evidence" value="ECO:0007669"/>
    <property type="project" value="UniProtKB-SubCell"/>
</dbReference>
<comment type="subcellular location">
    <subcellularLocation>
        <location evidence="3">Membrane</location>
        <topology evidence="3">Multi-pass membrane protein</topology>
    </subcellularLocation>
</comment>
<keyword evidence="13 19" id="KW-0472">Membrane</keyword>
<keyword evidence="7 17" id="KW-0808">Transferase</keyword>
<accession>A0A316ZHX7</accession>
<dbReference type="InterPro" id="IPR048254">
    <property type="entry name" value="CDP_ALCOHOL_P_TRANSF_CS"/>
</dbReference>
<dbReference type="GO" id="GO:0046872">
    <property type="term" value="F:metal ion binding"/>
    <property type="evidence" value="ECO:0007669"/>
    <property type="project" value="UniProtKB-KW"/>
</dbReference>
<dbReference type="EMBL" id="KZ819283">
    <property type="protein sequence ID" value="PWO01378.1"/>
    <property type="molecule type" value="Genomic_DNA"/>
</dbReference>
<dbReference type="Pfam" id="PF01066">
    <property type="entry name" value="CDP-OH_P_transf"/>
    <property type="match status" value="1"/>
</dbReference>
<evidence type="ECO:0000256" key="2">
    <source>
        <dbReference type="ARBA" id="ARBA00001946"/>
    </source>
</evidence>
<evidence type="ECO:0000256" key="4">
    <source>
        <dbReference type="ARBA" id="ARBA00010441"/>
    </source>
</evidence>
<evidence type="ECO:0000256" key="9">
    <source>
        <dbReference type="ARBA" id="ARBA00022723"/>
    </source>
</evidence>
<feature type="region of interest" description="Disordered" evidence="18">
    <location>
        <begin position="1"/>
        <end position="39"/>
    </location>
</feature>
<dbReference type="GeneID" id="37268904"/>
<proteinExistence type="inferred from homology"/>
<evidence type="ECO:0000256" key="12">
    <source>
        <dbReference type="ARBA" id="ARBA00023098"/>
    </source>
</evidence>
<keyword evidence="9" id="KW-0479">Metal-binding</keyword>
<evidence type="ECO:0000256" key="3">
    <source>
        <dbReference type="ARBA" id="ARBA00004141"/>
    </source>
</evidence>
<evidence type="ECO:0000256" key="1">
    <source>
        <dbReference type="ARBA" id="ARBA00001936"/>
    </source>
</evidence>
<name>A0A316ZHX7_9BASI</name>
<evidence type="ECO:0000256" key="11">
    <source>
        <dbReference type="ARBA" id="ARBA00022989"/>
    </source>
</evidence>
<comment type="cofactor">
    <cofactor evidence="1">
        <name>Mn(2+)</name>
        <dbReference type="ChEBI" id="CHEBI:29035"/>
    </cofactor>
</comment>
<comment type="similarity">
    <text evidence="4 17">Belongs to the CDP-alcohol phosphatidyltransferase class-I family.</text>
</comment>
<evidence type="ECO:0000256" key="7">
    <source>
        <dbReference type="ARBA" id="ARBA00022679"/>
    </source>
</evidence>
<organism evidence="20 21">
    <name type="scientific">Tilletiopsis washingtonensis</name>
    <dbReference type="NCBI Taxonomy" id="58919"/>
    <lineage>
        <taxon>Eukaryota</taxon>
        <taxon>Fungi</taxon>
        <taxon>Dikarya</taxon>
        <taxon>Basidiomycota</taxon>
        <taxon>Ustilaginomycotina</taxon>
        <taxon>Exobasidiomycetes</taxon>
        <taxon>Entylomatales</taxon>
        <taxon>Entylomatales incertae sedis</taxon>
        <taxon>Tilletiopsis</taxon>
    </lineage>
</organism>
<keyword evidence="14" id="KW-0594">Phospholipid biosynthesis</keyword>
<evidence type="ECO:0000256" key="14">
    <source>
        <dbReference type="ARBA" id="ARBA00023209"/>
    </source>
</evidence>
<dbReference type="Gene3D" id="1.20.120.1760">
    <property type="match status" value="1"/>
</dbReference>
<keyword evidence="16" id="KW-1208">Phospholipid metabolism</keyword>
<keyword evidence="12" id="KW-0443">Lipid metabolism</keyword>
<sequence length="298" mass="32906">MSRSTRANPAPTAKAAPPPAVSDEDAPVMTRQLSSTSRATQEANRAQENIFLFVPNLIGYARIILAALSLIYMKSNPKYCTFLYGVSCLLDAADGVAARRLGQSTKFGAVLDMVTDRCTTSCLLCFLVTAYPRCALIFQALITLDFSSHYIHMYSSLITGSTSHKVVKSDVSRLLQHYYSQRWLFFYCAGNELFFVCLYLMDFYPTPLGLQPEWLIAALPVHTANALTTAAVQDPKGWAALLFAVIRNATWPQIAGALTFPICAAKQLFNALQFWKAAKVLVGIDLIERAQARLEKKA</sequence>
<evidence type="ECO:0000256" key="8">
    <source>
        <dbReference type="ARBA" id="ARBA00022692"/>
    </source>
</evidence>
<feature type="transmembrane region" description="Helical" evidence="19">
    <location>
        <begin position="50"/>
        <end position="73"/>
    </location>
</feature>
<dbReference type="PANTHER" id="PTHR15362">
    <property type="entry name" value="PHOSPHATIDYLINOSITOL SYNTHASE"/>
    <property type="match status" value="1"/>
</dbReference>
<evidence type="ECO:0000256" key="18">
    <source>
        <dbReference type="SAM" id="MobiDB-lite"/>
    </source>
</evidence>
<dbReference type="InterPro" id="IPR000462">
    <property type="entry name" value="CDP-OH_P_trans"/>
</dbReference>
<evidence type="ECO:0000313" key="21">
    <source>
        <dbReference type="Proteomes" id="UP000245946"/>
    </source>
</evidence>
<dbReference type="RefSeq" id="XP_025601656.1">
    <property type="nucleotide sequence ID" value="XM_025741360.1"/>
</dbReference>
<evidence type="ECO:0000256" key="17">
    <source>
        <dbReference type="RuleBase" id="RU003750"/>
    </source>
</evidence>